<name>B1X5A3_PAUCH</name>
<dbReference type="GeneID" id="6481970"/>
<organism evidence="1">
    <name type="scientific">Paulinella chromatophora</name>
    <dbReference type="NCBI Taxonomy" id="39717"/>
    <lineage>
        <taxon>Eukaryota</taxon>
        <taxon>Sar</taxon>
        <taxon>Rhizaria</taxon>
        <taxon>Cercozoa</taxon>
        <taxon>Imbricatea</taxon>
        <taxon>Silicofilosea</taxon>
        <taxon>Euglyphida</taxon>
        <taxon>Paulinellidae</taxon>
        <taxon>Paulinella</taxon>
    </lineage>
</organism>
<geneLocation type="organellar chromatophore" evidence="1"/>
<dbReference type="SUPFAM" id="SSF53335">
    <property type="entry name" value="S-adenosyl-L-methionine-dependent methyltransferases"/>
    <property type="match status" value="1"/>
</dbReference>
<protein>
    <recommendedName>
        <fullName evidence="2">SAM-dependent methyltransferase</fullName>
    </recommendedName>
</protein>
<proteinExistence type="predicted"/>
<evidence type="ECO:0000313" key="1">
    <source>
        <dbReference type="EMBL" id="ACB43122.1"/>
    </source>
</evidence>
<dbReference type="RefSeq" id="YP_002049332.1">
    <property type="nucleotide sequence ID" value="NC_011087.1"/>
</dbReference>
<evidence type="ECO:0008006" key="2">
    <source>
        <dbReference type="Google" id="ProtNLM"/>
    </source>
</evidence>
<reference evidence="1" key="2">
    <citation type="journal article" date="2008" name="Curr. Biol.">
        <title>Chromatophore genome sequence of Paulinella sheds light on acquisition of photosynthesis by eukaryotes.</title>
        <authorList>
            <person name="Nowack E.C.M."/>
            <person name="Melkonian M."/>
            <person name="Gloeckner G."/>
        </authorList>
    </citation>
    <scope>NUCLEOTIDE SEQUENCE [LARGE SCALE GENOMIC DNA]</scope>
</reference>
<dbReference type="Gene3D" id="3.40.50.150">
    <property type="entry name" value="Vaccinia Virus protein VP39"/>
    <property type="match status" value="1"/>
</dbReference>
<reference evidence="1" key="1">
    <citation type="submission" date="2007-08" db="EMBL/GenBank/DDBJ databases">
        <authorList>
            <person name="Gloeckner G."/>
            <person name="Nowack E."/>
            <person name="Melkonian M."/>
        </authorList>
    </citation>
    <scope>NUCLEOTIDE SEQUENCE</scope>
</reference>
<accession>B1X5A3</accession>
<dbReference type="InterPro" id="IPR029063">
    <property type="entry name" value="SAM-dependent_MTases_sf"/>
</dbReference>
<dbReference type="EMBL" id="CP000815">
    <property type="protein sequence ID" value="ACB43122.1"/>
    <property type="molecule type" value="Genomic_DNA"/>
</dbReference>
<gene>
    <name evidence="1" type="ordered locus">PCC_0706</name>
</gene>
<keyword evidence="1" id="KW-0934">Plastid</keyword>
<dbReference type="AlphaFoldDB" id="B1X5A3"/>
<sequence>MQKLPNLTIDRFLEDGFDLRRQLAEFLVLTEKELEYQLLSSTDSLAGIHPGNFNLEQVGTFYENTVGINHLLELAAWHLSGSSNYIADTLRLQASFARGQHLDFGGGIATHALAAAALPEVENVWFVDLNPHNRAFAKSRAEQLGLESKLYCSRDLDDPRLPKRFDTIVCLDVLEHLNNPSNQLEIFAQRMGSHSAIILNWHFFKGFTGEYPFHFDDLGLVEYFFKTVQHKFIEIFHPYLITARAYRLNELK</sequence>
<dbReference type="Pfam" id="PF13489">
    <property type="entry name" value="Methyltransf_23"/>
    <property type="match status" value="1"/>
</dbReference>